<name>A0A975BPL7_9BACT</name>
<reference evidence="2" key="1">
    <citation type="journal article" date="2021" name="Microb. Physiol.">
        <title>Proteogenomic Insights into the Physiology of Marine, Sulfate-Reducing, Filamentous Desulfonema limicola and Desulfonema magnum.</title>
        <authorList>
            <person name="Schnaars V."/>
            <person name="Wohlbrand L."/>
            <person name="Scheve S."/>
            <person name="Hinrichs C."/>
            <person name="Reinhardt R."/>
            <person name="Rabus R."/>
        </authorList>
    </citation>
    <scope>NUCLEOTIDE SEQUENCE</scope>
    <source>
        <strain evidence="2">4be13</strain>
    </source>
</reference>
<accession>A0A975BPL7</accession>
<dbReference type="EMBL" id="CP061800">
    <property type="protein sequence ID" value="QTA89318.1"/>
    <property type="molecule type" value="Genomic_DNA"/>
</dbReference>
<protein>
    <submittedName>
        <fullName evidence="2">Uncharacterized protein</fullName>
    </submittedName>
</protein>
<evidence type="ECO:0000256" key="1">
    <source>
        <dbReference type="SAM" id="Phobius"/>
    </source>
</evidence>
<evidence type="ECO:0000313" key="2">
    <source>
        <dbReference type="EMBL" id="QTA89318.1"/>
    </source>
</evidence>
<dbReference type="KEGG" id="dmm:dnm_053680"/>
<dbReference type="AlphaFoldDB" id="A0A975BPL7"/>
<gene>
    <name evidence="2" type="ORF">dnm_053680</name>
</gene>
<keyword evidence="1" id="KW-0812">Transmembrane</keyword>
<organism evidence="2 3">
    <name type="scientific">Desulfonema magnum</name>
    <dbReference type="NCBI Taxonomy" id="45655"/>
    <lineage>
        <taxon>Bacteria</taxon>
        <taxon>Pseudomonadati</taxon>
        <taxon>Thermodesulfobacteriota</taxon>
        <taxon>Desulfobacteria</taxon>
        <taxon>Desulfobacterales</taxon>
        <taxon>Desulfococcaceae</taxon>
        <taxon>Desulfonema</taxon>
    </lineage>
</organism>
<keyword evidence="1" id="KW-1133">Transmembrane helix</keyword>
<proteinExistence type="predicted"/>
<feature type="transmembrane region" description="Helical" evidence="1">
    <location>
        <begin position="12"/>
        <end position="32"/>
    </location>
</feature>
<keyword evidence="3" id="KW-1185">Reference proteome</keyword>
<evidence type="ECO:0000313" key="3">
    <source>
        <dbReference type="Proteomes" id="UP000663722"/>
    </source>
</evidence>
<sequence length="77" mass="8868">MTWIKPSENVTFCHYFLPGFVPIFPFFVPAPFDRLRDQGQKTETRSKNALSQKCTLSLYPKTCGISKTSQDLCQIYT</sequence>
<dbReference type="Proteomes" id="UP000663722">
    <property type="component" value="Chromosome"/>
</dbReference>
<keyword evidence="1" id="KW-0472">Membrane</keyword>